<dbReference type="InterPro" id="IPR022085">
    <property type="entry name" value="OpdG"/>
</dbReference>
<dbReference type="PANTHER" id="PTHR38797:SF4">
    <property type="entry name" value="NUCLEAR PORE COMPLEX PROTEIN NUP85"/>
    <property type="match status" value="1"/>
</dbReference>
<dbReference type="HOGENOM" id="CLU_1042488_0_0_1"/>
<evidence type="ECO:0000313" key="1">
    <source>
        <dbReference type="EMBL" id="CCA67641.1"/>
    </source>
</evidence>
<dbReference type="Pfam" id="PF12311">
    <property type="entry name" value="DUF3632"/>
    <property type="match status" value="1"/>
</dbReference>
<dbReference type="OrthoDB" id="3350591at2759"/>
<protein>
    <submittedName>
        <fullName evidence="1">Uncharacterized protein</fullName>
    </submittedName>
</protein>
<gene>
    <name evidence="1" type="ORF">PIIN_01470</name>
</gene>
<dbReference type="OMA" id="GLCPERW"/>
<dbReference type="InterPro" id="IPR053204">
    <property type="entry name" value="Oxopyrrolidines_Biosynth-assoc"/>
</dbReference>
<dbReference type="PANTHER" id="PTHR38797">
    <property type="entry name" value="NUCLEAR PORE COMPLEX PROTEIN NUP85-RELATED"/>
    <property type="match status" value="1"/>
</dbReference>
<name>G4T8J3_SERID</name>
<dbReference type="InParanoid" id="G4T8J3"/>
<accession>G4T8J3</accession>
<dbReference type="STRING" id="1109443.G4T8J3"/>
<proteinExistence type="predicted"/>
<organism evidence="1 2">
    <name type="scientific">Serendipita indica (strain DSM 11827)</name>
    <name type="common">Root endophyte fungus</name>
    <name type="synonym">Piriformospora indica</name>
    <dbReference type="NCBI Taxonomy" id="1109443"/>
    <lineage>
        <taxon>Eukaryota</taxon>
        <taxon>Fungi</taxon>
        <taxon>Dikarya</taxon>
        <taxon>Basidiomycota</taxon>
        <taxon>Agaricomycotina</taxon>
        <taxon>Agaricomycetes</taxon>
        <taxon>Sebacinales</taxon>
        <taxon>Serendipitaceae</taxon>
        <taxon>Serendipita</taxon>
    </lineage>
</organism>
<dbReference type="AlphaFoldDB" id="G4T8J3"/>
<keyword evidence="2" id="KW-1185">Reference proteome</keyword>
<evidence type="ECO:0000313" key="2">
    <source>
        <dbReference type="Proteomes" id="UP000007148"/>
    </source>
</evidence>
<dbReference type="EMBL" id="CAFZ01000017">
    <property type="protein sequence ID" value="CCA67641.1"/>
    <property type="molecule type" value="Genomic_DNA"/>
</dbReference>
<reference evidence="1 2" key="1">
    <citation type="journal article" date="2011" name="PLoS Pathog.">
        <title>Endophytic Life Strategies Decoded by Genome and Transcriptome Analyses of the Mutualistic Root Symbiont Piriformospora indica.</title>
        <authorList>
            <person name="Zuccaro A."/>
            <person name="Lahrmann U."/>
            <person name="Guldener U."/>
            <person name="Langen G."/>
            <person name="Pfiffi S."/>
            <person name="Biedenkopf D."/>
            <person name="Wong P."/>
            <person name="Samans B."/>
            <person name="Grimm C."/>
            <person name="Basiewicz M."/>
            <person name="Murat C."/>
            <person name="Martin F."/>
            <person name="Kogel K.H."/>
        </authorList>
    </citation>
    <scope>NUCLEOTIDE SEQUENCE [LARGE SCALE GENOMIC DNA]</scope>
    <source>
        <strain evidence="1 2">DSM 11827</strain>
    </source>
</reference>
<dbReference type="Proteomes" id="UP000007148">
    <property type="component" value="Unassembled WGS sequence"/>
</dbReference>
<sequence>MEKQVAESQANLTSQEYETPYKHIDIFQPDDSLPDSDFKWEEDEHPIGQKAIYYLLNEVIKRNSTVTPLYPNNCLPEDRADDDVDYTPEGYLWFIWGTILGWASSIPYNHPAQDRLSSVVIALHQMVGKTPRIFLEGWNRTYQLWQDLPIFGSVVADEFQAIRENANFIAYLARLTRDGVRLDDFANGSMYRVVYTREWRKGGHQRGDPTLYQFIPRPELDREVAMAAAWIFIAGPQLVQQMDSSSHSIRVEDGYFWIKRLKEIRDF</sequence>
<comment type="caution">
    <text evidence="1">The sequence shown here is derived from an EMBL/GenBank/DDBJ whole genome shotgun (WGS) entry which is preliminary data.</text>
</comment>